<dbReference type="PRINTS" id="PR00080">
    <property type="entry name" value="SDRFAMILY"/>
</dbReference>
<dbReference type="PANTHER" id="PTHR24321:SF8">
    <property type="entry name" value="ESTRADIOL 17-BETA-DEHYDROGENASE 8-RELATED"/>
    <property type="match status" value="1"/>
</dbReference>
<dbReference type="OrthoDB" id="9803333at2"/>
<dbReference type="STRING" id="1123500.GCA_000420365_00293"/>
<dbReference type="SUPFAM" id="SSF51735">
    <property type="entry name" value="NAD(P)-binding Rossmann-fold domains"/>
    <property type="match status" value="1"/>
</dbReference>
<dbReference type="AlphaFoldDB" id="A0A0R2G5G1"/>
<name>A0A0R2G5G1_9LACO</name>
<keyword evidence="2" id="KW-0560">Oxidoreductase</keyword>
<dbReference type="InterPro" id="IPR036291">
    <property type="entry name" value="NAD(P)-bd_dom_sf"/>
</dbReference>
<dbReference type="InterPro" id="IPR020904">
    <property type="entry name" value="Sc_DH/Rdtase_CS"/>
</dbReference>
<dbReference type="Proteomes" id="UP000051296">
    <property type="component" value="Unassembled WGS sequence"/>
</dbReference>
<organism evidence="3 4">
    <name type="scientific">Weissella halotolerans DSM 20190</name>
    <dbReference type="NCBI Taxonomy" id="1123500"/>
    <lineage>
        <taxon>Bacteria</taxon>
        <taxon>Bacillati</taxon>
        <taxon>Bacillota</taxon>
        <taxon>Bacilli</taxon>
        <taxon>Lactobacillales</taxon>
        <taxon>Lactobacillaceae</taxon>
        <taxon>Weissella</taxon>
    </lineage>
</organism>
<evidence type="ECO:0000256" key="2">
    <source>
        <dbReference type="ARBA" id="ARBA00023002"/>
    </source>
</evidence>
<accession>A0A0R2G5G1</accession>
<sequence>MTDKDYHGKTVLLTGAASGIGAAQLATYLKLGARVYALDRKPIQIHHPALTSFVLDLSDALALAQWIADQQSWLDQVDIFLSTAGILDAFTPFLQETPVDFWQVMAINLEAPIVLTRAVLTGMVARQAGQILYMASIAGLVAGGGGAAYTTSKHALVGFMRQLALDYAGTVHVNAIAPGAINTPMNAADFAGSGEMAKEVAKATPVGRWAQPQEVADLSVFLTSPQADYIQGQVIPIDGGWLVK</sequence>
<protein>
    <submittedName>
        <fullName evidence="3">3-ketoacyl-(Acyl-carrier-protein) reductase</fullName>
    </submittedName>
</protein>
<evidence type="ECO:0000256" key="1">
    <source>
        <dbReference type="ARBA" id="ARBA00006484"/>
    </source>
</evidence>
<dbReference type="InParanoid" id="A0A0R2G5G1"/>
<dbReference type="eggNOG" id="COG1028">
    <property type="taxonomic scope" value="Bacteria"/>
</dbReference>
<evidence type="ECO:0000313" key="3">
    <source>
        <dbReference type="EMBL" id="KRN33413.1"/>
    </source>
</evidence>
<dbReference type="GO" id="GO:0008206">
    <property type="term" value="P:bile acid metabolic process"/>
    <property type="evidence" value="ECO:0007669"/>
    <property type="project" value="UniProtKB-ARBA"/>
</dbReference>
<dbReference type="PANTHER" id="PTHR24321">
    <property type="entry name" value="DEHYDROGENASES, SHORT CHAIN"/>
    <property type="match status" value="1"/>
</dbReference>
<dbReference type="RefSeq" id="WP_022791095.1">
    <property type="nucleotide sequence ID" value="NZ_ATUU01000001.1"/>
</dbReference>
<evidence type="ECO:0000313" key="4">
    <source>
        <dbReference type="Proteomes" id="UP000051296"/>
    </source>
</evidence>
<dbReference type="FunFam" id="3.40.50.720:FF:000084">
    <property type="entry name" value="Short-chain dehydrogenase reductase"/>
    <property type="match status" value="1"/>
</dbReference>
<comment type="similarity">
    <text evidence="1">Belongs to the short-chain dehydrogenases/reductases (SDR) family.</text>
</comment>
<dbReference type="CDD" id="cd05233">
    <property type="entry name" value="SDR_c"/>
    <property type="match status" value="1"/>
</dbReference>
<dbReference type="EMBL" id="JQAX01000001">
    <property type="protein sequence ID" value="KRN33413.1"/>
    <property type="molecule type" value="Genomic_DNA"/>
</dbReference>
<proteinExistence type="inferred from homology"/>
<keyword evidence="4" id="KW-1185">Reference proteome</keyword>
<dbReference type="Pfam" id="PF13561">
    <property type="entry name" value="adh_short_C2"/>
    <property type="match status" value="1"/>
</dbReference>
<reference evidence="3 4" key="1">
    <citation type="journal article" date="2015" name="Genome Announc.">
        <title>Expanding the biotechnology potential of lactobacilli through comparative genomics of 213 strains and associated genera.</title>
        <authorList>
            <person name="Sun Z."/>
            <person name="Harris H.M."/>
            <person name="McCann A."/>
            <person name="Guo C."/>
            <person name="Argimon S."/>
            <person name="Zhang W."/>
            <person name="Yang X."/>
            <person name="Jeffery I.B."/>
            <person name="Cooney J.C."/>
            <person name="Kagawa T.F."/>
            <person name="Liu W."/>
            <person name="Song Y."/>
            <person name="Salvetti E."/>
            <person name="Wrobel A."/>
            <person name="Rasinkangas P."/>
            <person name="Parkhill J."/>
            <person name="Rea M.C."/>
            <person name="O'Sullivan O."/>
            <person name="Ritari J."/>
            <person name="Douillard F.P."/>
            <person name="Paul Ross R."/>
            <person name="Yang R."/>
            <person name="Briner A.E."/>
            <person name="Felis G.E."/>
            <person name="de Vos W.M."/>
            <person name="Barrangou R."/>
            <person name="Klaenhammer T.R."/>
            <person name="Caufield P.W."/>
            <person name="Cui Y."/>
            <person name="Zhang H."/>
            <person name="O'Toole P.W."/>
        </authorList>
    </citation>
    <scope>NUCLEOTIDE SEQUENCE [LARGE SCALE GENOMIC DNA]</scope>
    <source>
        <strain evidence="3 4">DSM 20190</strain>
    </source>
</reference>
<dbReference type="GO" id="GO:0016491">
    <property type="term" value="F:oxidoreductase activity"/>
    <property type="evidence" value="ECO:0007669"/>
    <property type="project" value="UniProtKB-KW"/>
</dbReference>
<gene>
    <name evidence="3" type="ORF">IV68_GL000211</name>
</gene>
<dbReference type="PATRIC" id="fig|1123500.6.peg.209"/>
<dbReference type="InterPro" id="IPR002347">
    <property type="entry name" value="SDR_fam"/>
</dbReference>
<dbReference type="PRINTS" id="PR00081">
    <property type="entry name" value="GDHRDH"/>
</dbReference>
<dbReference type="NCBIfam" id="NF005118">
    <property type="entry name" value="PRK06550.1"/>
    <property type="match status" value="1"/>
</dbReference>
<dbReference type="PROSITE" id="PS00061">
    <property type="entry name" value="ADH_SHORT"/>
    <property type="match status" value="1"/>
</dbReference>
<dbReference type="Gene3D" id="3.40.50.720">
    <property type="entry name" value="NAD(P)-binding Rossmann-like Domain"/>
    <property type="match status" value="1"/>
</dbReference>
<comment type="caution">
    <text evidence="3">The sequence shown here is derived from an EMBL/GenBank/DDBJ whole genome shotgun (WGS) entry which is preliminary data.</text>
</comment>